<feature type="transmembrane region" description="Helical" evidence="8">
    <location>
        <begin position="167"/>
        <end position="191"/>
    </location>
</feature>
<dbReference type="AlphaFoldDB" id="A0A212LYV8"/>
<dbReference type="EMBL" id="FMJE01000005">
    <property type="protein sequence ID" value="SCM82711.1"/>
    <property type="molecule type" value="Genomic_DNA"/>
</dbReference>
<dbReference type="PANTHER" id="PTHR30472">
    <property type="entry name" value="FERRIC ENTEROBACTIN TRANSPORT SYSTEM PERMEASE PROTEIN"/>
    <property type="match status" value="1"/>
</dbReference>
<evidence type="ECO:0000256" key="2">
    <source>
        <dbReference type="ARBA" id="ARBA00007935"/>
    </source>
</evidence>
<feature type="transmembrane region" description="Helical" evidence="8">
    <location>
        <begin position="134"/>
        <end position="155"/>
    </location>
</feature>
<reference evidence="9" key="1">
    <citation type="submission" date="2016-08" db="EMBL/GenBank/DDBJ databases">
        <authorList>
            <person name="Seilhamer J.J."/>
        </authorList>
    </citation>
    <scope>NUCLEOTIDE SEQUENCE</scope>
    <source>
        <strain evidence="9">86</strain>
    </source>
</reference>
<dbReference type="CDD" id="cd06550">
    <property type="entry name" value="TM_ABC_iron-siderophores_like"/>
    <property type="match status" value="1"/>
</dbReference>
<evidence type="ECO:0000256" key="5">
    <source>
        <dbReference type="ARBA" id="ARBA00022692"/>
    </source>
</evidence>
<dbReference type="GO" id="GO:0005886">
    <property type="term" value="C:plasma membrane"/>
    <property type="evidence" value="ECO:0007669"/>
    <property type="project" value="UniProtKB-SubCell"/>
</dbReference>
<evidence type="ECO:0000256" key="7">
    <source>
        <dbReference type="ARBA" id="ARBA00023136"/>
    </source>
</evidence>
<feature type="transmembrane region" description="Helical" evidence="8">
    <location>
        <begin position="211"/>
        <end position="229"/>
    </location>
</feature>
<organism evidence="9">
    <name type="scientific">uncultured Sporomusa sp</name>
    <dbReference type="NCBI Taxonomy" id="307249"/>
    <lineage>
        <taxon>Bacteria</taxon>
        <taxon>Bacillati</taxon>
        <taxon>Bacillota</taxon>
        <taxon>Negativicutes</taxon>
        <taxon>Selenomonadales</taxon>
        <taxon>Sporomusaceae</taxon>
        <taxon>Sporomusa</taxon>
        <taxon>environmental samples</taxon>
    </lineage>
</organism>
<dbReference type="SUPFAM" id="SSF81345">
    <property type="entry name" value="ABC transporter involved in vitamin B12 uptake, BtuC"/>
    <property type="match status" value="1"/>
</dbReference>
<sequence>MVVDQQDTARAGWGFKKSGCPPVSLFVIAGGLSALVMAMVLSLTQGAVQVPFGVVWEAFFHFDPDSVQHLIIWDLRLPRILASILVGAALAVAGAVMQGITQNPMADSGLMGLNAGAGFILSLCFTFFPGIAAVFIMLSAFLGAAIGAGLVYGIAAFQRGGATPMRLVLAGAAVSALLTALGQGIAIYFGVARDIMFWLTGGVAGVTWQQLGLLLPWVVVALLAAILLSRSVSLLSLGTEVAQGLGLRTGLVNLAAAVVVLVLAGASVAVVGPVGFVGLIIPHLARYLVGVDFRVIIPVSAVLGSLLLVLADLGARTLNPDFETPIGALIALIGVPFFLYLARQQRREV</sequence>
<evidence type="ECO:0000313" key="9">
    <source>
        <dbReference type="EMBL" id="SCM82711.1"/>
    </source>
</evidence>
<dbReference type="InterPro" id="IPR000522">
    <property type="entry name" value="ABC_transptr_permease_BtuC"/>
</dbReference>
<gene>
    <name evidence="9" type="primary">fhuB</name>
    <name evidence="9" type="ORF">KL86SPO_50482</name>
</gene>
<feature type="transmembrane region" description="Helical" evidence="8">
    <location>
        <begin position="325"/>
        <end position="342"/>
    </location>
</feature>
<feature type="transmembrane region" description="Helical" evidence="8">
    <location>
        <begin position="250"/>
        <end position="281"/>
    </location>
</feature>
<name>A0A212LYV8_9FIRM</name>
<dbReference type="Gene3D" id="1.10.3470.10">
    <property type="entry name" value="ABC transporter involved in vitamin B12 uptake, BtuC"/>
    <property type="match status" value="1"/>
</dbReference>
<evidence type="ECO:0000256" key="4">
    <source>
        <dbReference type="ARBA" id="ARBA00022475"/>
    </source>
</evidence>
<evidence type="ECO:0000256" key="6">
    <source>
        <dbReference type="ARBA" id="ARBA00022989"/>
    </source>
</evidence>
<evidence type="ECO:0000256" key="3">
    <source>
        <dbReference type="ARBA" id="ARBA00022448"/>
    </source>
</evidence>
<dbReference type="PANTHER" id="PTHR30472:SF1">
    <property type="entry name" value="FE(3+) DICITRATE TRANSPORT SYSTEM PERMEASE PROTEIN FECC-RELATED"/>
    <property type="match status" value="1"/>
</dbReference>
<protein>
    <submittedName>
        <fullName evidence="9">Iron(3+)-hydroxamate import system permease protein FhuB</fullName>
    </submittedName>
</protein>
<keyword evidence="3" id="KW-0813">Transport</keyword>
<keyword evidence="4" id="KW-1003">Cell membrane</keyword>
<keyword evidence="6 8" id="KW-1133">Transmembrane helix</keyword>
<dbReference type="FunFam" id="1.10.3470.10:FF:000001">
    <property type="entry name" value="Vitamin B12 ABC transporter permease BtuC"/>
    <property type="match status" value="1"/>
</dbReference>
<feature type="transmembrane region" description="Helical" evidence="8">
    <location>
        <begin position="109"/>
        <end position="128"/>
    </location>
</feature>
<evidence type="ECO:0000256" key="8">
    <source>
        <dbReference type="SAM" id="Phobius"/>
    </source>
</evidence>
<dbReference type="GO" id="GO:0022857">
    <property type="term" value="F:transmembrane transporter activity"/>
    <property type="evidence" value="ECO:0007669"/>
    <property type="project" value="InterPro"/>
</dbReference>
<dbReference type="GO" id="GO:0033214">
    <property type="term" value="P:siderophore-iron import into cell"/>
    <property type="evidence" value="ECO:0007669"/>
    <property type="project" value="TreeGrafter"/>
</dbReference>
<comment type="subcellular location">
    <subcellularLocation>
        <location evidence="1">Cell membrane</location>
        <topology evidence="1">Multi-pass membrane protein</topology>
    </subcellularLocation>
</comment>
<feature type="transmembrane region" description="Helical" evidence="8">
    <location>
        <begin position="23"/>
        <end position="43"/>
    </location>
</feature>
<dbReference type="RefSeq" id="WP_288185320.1">
    <property type="nucleotide sequence ID" value="NZ_LT608335.1"/>
</dbReference>
<accession>A0A212LYV8</accession>
<keyword evidence="7 8" id="KW-0472">Membrane</keyword>
<dbReference type="Pfam" id="PF01032">
    <property type="entry name" value="FecCD"/>
    <property type="match status" value="1"/>
</dbReference>
<dbReference type="InterPro" id="IPR037294">
    <property type="entry name" value="ABC_BtuC-like"/>
</dbReference>
<keyword evidence="5 8" id="KW-0812">Transmembrane</keyword>
<feature type="transmembrane region" description="Helical" evidence="8">
    <location>
        <begin position="80"/>
        <end position="97"/>
    </location>
</feature>
<comment type="similarity">
    <text evidence="2">Belongs to the binding-protein-dependent transport system permease family. FecCD subfamily.</text>
</comment>
<feature type="transmembrane region" description="Helical" evidence="8">
    <location>
        <begin position="293"/>
        <end position="313"/>
    </location>
</feature>
<proteinExistence type="inferred from homology"/>
<evidence type="ECO:0000256" key="1">
    <source>
        <dbReference type="ARBA" id="ARBA00004651"/>
    </source>
</evidence>